<dbReference type="Gene3D" id="3.30.565.10">
    <property type="entry name" value="Histidine kinase-like ATPase, C-terminal domain"/>
    <property type="match status" value="1"/>
</dbReference>
<reference evidence="14 15" key="1">
    <citation type="submission" date="2019-03" db="EMBL/GenBank/DDBJ databases">
        <title>Genomic Encyclopedia of Type Strains, Phase IV (KMG-IV): sequencing the most valuable type-strain genomes for metagenomic binning, comparative biology and taxonomic classification.</title>
        <authorList>
            <person name="Goeker M."/>
        </authorList>
    </citation>
    <scope>NUCLEOTIDE SEQUENCE [LARGE SCALE GENOMIC DNA]</scope>
    <source>
        <strain evidence="14 15">DSM 26377</strain>
    </source>
</reference>
<keyword evidence="10 11" id="KW-0472">Membrane</keyword>
<keyword evidence="15" id="KW-1185">Reference proteome</keyword>
<dbReference type="InterPro" id="IPR003660">
    <property type="entry name" value="HAMP_dom"/>
</dbReference>
<evidence type="ECO:0000313" key="15">
    <source>
        <dbReference type="Proteomes" id="UP000295341"/>
    </source>
</evidence>
<evidence type="ECO:0000256" key="11">
    <source>
        <dbReference type="SAM" id="Phobius"/>
    </source>
</evidence>
<dbReference type="SMART" id="SM00388">
    <property type="entry name" value="HisKA"/>
    <property type="match status" value="1"/>
</dbReference>
<proteinExistence type="predicted"/>
<evidence type="ECO:0000256" key="3">
    <source>
        <dbReference type="ARBA" id="ARBA00012438"/>
    </source>
</evidence>
<comment type="catalytic activity">
    <reaction evidence="1">
        <text>ATP + protein L-histidine = ADP + protein N-phospho-L-histidine.</text>
        <dbReference type="EC" id="2.7.13.3"/>
    </reaction>
</comment>
<keyword evidence="8 11" id="KW-1133">Transmembrane helix</keyword>
<evidence type="ECO:0000256" key="5">
    <source>
        <dbReference type="ARBA" id="ARBA00022679"/>
    </source>
</evidence>
<protein>
    <recommendedName>
        <fullName evidence="3">histidine kinase</fullName>
        <ecNumber evidence="3">2.7.13.3</ecNumber>
    </recommendedName>
</protein>
<dbReference type="OrthoDB" id="9121563at2"/>
<evidence type="ECO:0000256" key="8">
    <source>
        <dbReference type="ARBA" id="ARBA00022989"/>
    </source>
</evidence>
<dbReference type="AlphaFoldDB" id="A0A4S3JZ85"/>
<dbReference type="CDD" id="cd00082">
    <property type="entry name" value="HisKA"/>
    <property type="match status" value="1"/>
</dbReference>
<evidence type="ECO:0000256" key="2">
    <source>
        <dbReference type="ARBA" id="ARBA00004370"/>
    </source>
</evidence>
<comment type="subcellular location">
    <subcellularLocation>
        <location evidence="2">Membrane</location>
    </subcellularLocation>
</comment>
<dbReference type="Pfam" id="PF00512">
    <property type="entry name" value="HisKA"/>
    <property type="match status" value="1"/>
</dbReference>
<dbReference type="PROSITE" id="PS50885">
    <property type="entry name" value="HAMP"/>
    <property type="match status" value="1"/>
</dbReference>
<dbReference type="Pfam" id="PF02518">
    <property type="entry name" value="HATPase_c"/>
    <property type="match status" value="1"/>
</dbReference>
<evidence type="ECO:0000256" key="9">
    <source>
        <dbReference type="ARBA" id="ARBA00023012"/>
    </source>
</evidence>
<evidence type="ECO:0000256" key="1">
    <source>
        <dbReference type="ARBA" id="ARBA00000085"/>
    </source>
</evidence>
<comment type="caution">
    <text evidence="14">The sequence shown here is derived from an EMBL/GenBank/DDBJ whole genome shotgun (WGS) entry which is preliminary data.</text>
</comment>
<feature type="transmembrane region" description="Helical" evidence="11">
    <location>
        <begin position="136"/>
        <end position="159"/>
    </location>
</feature>
<dbReference type="InterPro" id="IPR005467">
    <property type="entry name" value="His_kinase_dom"/>
</dbReference>
<evidence type="ECO:0000256" key="10">
    <source>
        <dbReference type="ARBA" id="ARBA00023136"/>
    </source>
</evidence>
<dbReference type="Gene3D" id="1.10.287.130">
    <property type="match status" value="1"/>
</dbReference>
<gene>
    <name evidence="14" type="ORF">DFR24_2859</name>
</gene>
<dbReference type="PRINTS" id="PR00344">
    <property type="entry name" value="BCTRLSENSOR"/>
</dbReference>
<dbReference type="PROSITE" id="PS50109">
    <property type="entry name" value="HIS_KIN"/>
    <property type="match status" value="1"/>
</dbReference>
<evidence type="ECO:0000259" key="13">
    <source>
        <dbReference type="PROSITE" id="PS50885"/>
    </source>
</evidence>
<dbReference type="SUPFAM" id="SSF55874">
    <property type="entry name" value="ATPase domain of HSP90 chaperone/DNA topoisomerase II/histidine kinase"/>
    <property type="match status" value="1"/>
</dbReference>
<feature type="domain" description="HAMP" evidence="13">
    <location>
        <begin position="160"/>
        <end position="213"/>
    </location>
</feature>
<dbReference type="PANTHER" id="PTHR45436:SF16">
    <property type="entry name" value="HISTIDINE KINASE"/>
    <property type="match status" value="1"/>
</dbReference>
<dbReference type="GO" id="GO:0005886">
    <property type="term" value="C:plasma membrane"/>
    <property type="evidence" value="ECO:0007669"/>
    <property type="project" value="TreeGrafter"/>
</dbReference>
<accession>A0A4S3JZ85</accession>
<dbReference type="EMBL" id="SOBT01000009">
    <property type="protein sequence ID" value="TDU28487.1"/>
    <property type="molecule type" value="Genomic_DNA"/>
</dbReference>
<evidence type="ECO:0000256" key="6">
    <source>
        <dbReference type="ARBA" id="ARBA00022692"/>
    </source>
</evidence>
<dbReference type="InterPro" id="IPR050428">
    <property type="entry name" value="TCS_sensor_his_kinase"/>
</dbReference>
<dbReference type="GO" id="GO:0000155">
    <property type="term" value="F:phosphorelay sensor kinase activity"/>
    <property type="evidence" value="ECO:0007669"/>
    <property type="project" value="InterPro"/>
</dbReference>
<dbReference type="RefSeq" id="WP_133882032.1">
    <property type="nucleotide sequence ID" value="NZ_MWIN01000037.1"/>
</dbReference>
<evidence type="ECO:0000256" key="4">
    <source>
        <dbReference type="ARBA" id="ARBA00022553"/>
    </source>
</evidence>
<dbReference type="Gene3D" id="6.10.340.10">
    <property type="match status" value="1"/>
</dbReference>
<keyword evidence="6 11" id="KW-0812">Transmembrane</keyword>
<dbReference type="PANTHER" id="PTHR45436">
    <property type="entry name" value="SENSOR HISTIDINE KINASE YKOH"/>
    <property type="match status" value="1"/>
</dbReference>
<dbReference type="InterPro" id="IPR003594">
    <property type="entry name" value="HATPase_dom"/>
</dbReference>
<dbReference type="InterPro" id="IPR036890">
    <property type="entry name" value="HATPase_C_sf"/>
</dbReference>
<keyword evidence="5" id="KW-0808">Transferase</keyword>
<dbReference type="SMART" id="SM00304">
    <property type="entry name" value="HAMP"/>
    <property type="match status" value="1"/>
</dbReference>
<dbReference type="InterPro" id="IPR036097">
    <property type="entry name" value="HisK_dim/P_sf"/>
</dbReference>
<keyword evidence="4" id="KW-0597">Phosphoprotein</keyword>
<dbReference type="EC" id="2.7.13.3" evidence="3"/>
<dbReference type="Proteomes" id="UP000295341">
    <property type="component" value="Unassembled WGS sequence"/>
</dbReference>
<feature type="domain" description="Histidine kinase" evidence="12">
    <location>
        <begin position="221"/>
        <end position="423"/>
    </location>
</feature>
<evidence type="ECO:0000313" key="14">
    <source>
        <dbReference type="EMBL" id="TDU28487.1"/>
    </source>
</evidence>
<dbReference type="InterPro" id="IPR003661">
    <property type="entry name" value="HisK_dim/P_dom"/>
</dbReference>
<feature type="transmembrane region" description="Helical" evidence="11">
    <location>
        <begin position="12"/>
        <end position="30"/>
    </location>
</feature>
<keyword evidence="7 14" id="KW-0418">Kinase</keyword>
<name>A0A4S3JZ85_9GAMM</name>
<dbReference type="InterPro" id="IPR004358">
    <property type="entry name" value="Sig_transdc_His_kin-like_C"/>
</dbReference>
<keyword evidence="9" id="KW-0902">Two-component regulatory system</keyword>
<evidence type="ECO:0000259" key="12">
    <source>
        <dbReference type="PROSITE" id="PS50109"/>
    </source>
</evidence>
<evidence type="ECO:0000256" key="7">
    <source>
        <dbReference type="ARBA" id="ARBA00022777"/>
    </source>
</evidence>
<dbReference type="SMART" id="SM00387">
    <property type="entry name" value="HATPase_c"/>
    <property type="match status" value="1"/>
</dbReference>
<organism evidence="14 15">
    <name type="scientific">Panacagrimonas perspica</name>
    <dbReference type="NCBI Taxonomy" id="381431"/>
    <lineage>
        <taxon>Bacteria</taxon>
        <taxon>Pseudomonadati</taxon>
        <taxon>Pseudomonadota</taxon>
        <taxon>Gammaproteobacteria</taxon>
        <taxon>Nevskiales</taxon>
        <taxon>Nevskiaceae</taxon>
        <taxon>Panacagrimonas</taxon>
    </lineage>
</organism>
<dbReference type="SUPFAM" id="SSF47384">
    <property type="entry name" value="Homodimeric domain of signal transducing histidine kinase"/>
    <property type="match status" value="1"/>
</dbReference>
<sequence length="431" mass="47735">MPTIRLGLRARFIAACLLLVSFSTAGYYMAVSQFIEFLEAELRDTTLLGELDEFVRTYEHDPQIPGPRAQGLSSYVLPAGEHPSTLPEILRTLPPGAYEDIVMDGKEVAIARQDVKGARLYVVLDMQRIEDLEEHFVSLAWVCALISWGAAVALALWLARRVLQPVTELAHLVGTLKPGDPTLRLAPRFDDAEIGVIATALDRFMERMEAFISREQAFTEDASHELRTPLAVIDSSAQILAEDPDLSAPAHERVRRILRAAQQMQMLIEALLFLAREEGAYAAEELHLHQLLRDVAENYSEMAAAKNLELSIHSAPAVINAPRGMAACVISNLLINAIHYTDRGRVEVLLEPGRLVVVDTGIGIAPDELGRVFERRFRGSHSRGLGLGLYLVKRICDRLGWRTNVESSPEKGTRFEVLFPSSPATTGRKST</sequence>